<name>A0A7I4XZQ0_HAECO</name>
<dbReference type="InterPro" id="IPR036397">
    <property type="entry name" value="RNaseH_sf"/>
</dbReference>
<dbReference type="Gene3D" id="1.10.10.10">
    <property type="entry name" value="Winged helix-like DNA-binding domain superfamily/Winged helix DNA-binding domain"/>
    <property type="match status" value="1"/>
</dbReference>
<dbReference type="GO" id="GO:0005634">
    <property type="term" value="C:nucleus"/>
    <property type="evidence" value="ECO:0007669"/>
    <property type="project" value="UniProtKB-SubCell"/>
</dbReference>
<dbReference type="OMA" id="AQCARET"/>
<evidence type="ECO:0000256" key="1">
    <source>
        <dbReference type="ARBA" id="ARBA00004123"/>
    </source>
</evidence>
<dbReference type="AlphaFoldDB" id="A0A7I4XZQ0"/>
<dbReference type="OrthoDB" id="7951431at2759"/>
<reference evidence="3" key="1">
    <citation type="submission" date="2020-12" db="UniProtKB">
        <authorList>
            <consortium name="WormBaseParasite"/>
        </authorList>
    </citation>
    <scope>IDENTIFICATION</scope>
    <source>
        <strain evidence="3">MHco3</strain>
    </source>
</reference>
<dbReference type="WBParaSite" id="HCON_00025450-00001">
    <property type="protein sequence ID" value="HCON_00025450-00001"/>
    <property type="gene ID" value="HCON_00025450"/>
</dbReference>
<dbReference type="Proteomes" id="UP000025227">
    <property type="component" value="Unplaced"/>
</dbReference>
<dbReference type="InterPro" id="IPR036388">
    <property type="entry name" value="WH-like_DNA-bd_sf"/>
</dbReference>
<dbReference type="SUPFAM" id="SSF46689">
    <property type="entry name" value="Homeodomain-like"/>
    <property type="match status" value="1"/>
</dbReference>
<comment type="subcellular location">
    <subcellularLocation>
        <location evidence="1">Nucleus</location>
    </subcellularLocation>
</comment>
<accession>A0A7I4XZQ0</accession>
<evidence type="ECO:0000313" key="2">
    <source>
        <dbReference type="Proteomes" id="UP000025227"/>
    </source>
</evidence>
<protein>
    <submittedName>
        <fullName evidence="3">HTH_7 domain-containing protein</fullName>
    </submittedName>
</protein>
<proteinExistence type="predicted"/>
<sequence>MVKPCPHRAAILSLHDSGEPISKIAGRFNIPRTTVHRIVKRGLVNDKPRSGRPVSVTTPRLRKMIKERLRREPCRSMRKMAAELGVSSTSMRRVIREQLNLYPYRLRKLHSISDKTKYERKTKCRALLKRGTHLVTLFTDEKLFSVEEKFNPQNTRILATSSHKADGKGRVVFRSHFASSVMVWAGICATGRTPLIFVGKGAKINQDIYINDILEKVLPWAKDHFKDTVWTLQQDGAPAHKGRRTQDWCRENVPDFIAASDWPANSPDCNPMDYCVWSILEREACASKHATIAALKESLKKAWDRIPQEALRAAIDAYPKRLRAIIRKGGGHIE</sequence>
<dbReference type="PANTHER" id="PTHR46068:SF1">
    <property type="entry name" value="TRANSPOSASE IS30-LIKE HTH DOMAIN-CONTAINING PROTEIN"/>
    <property type="match status" value="1"/>
</dbReference>
<evidence type="ECO:0000313" key="3">
    <source>
        <dbReference type="WBParaSite" id="HCON_00025450-00001"/>
    </source>
</evidence>
<dbReference type="GO" id="GO:0003676">
    <property type="term" value="F:nucleic acid binding"/>
    <property type="evidence" value="ECO:0007669"/>
    <property type="project" value="InterPro"/>
</dbReference>
<dbReference type="PANTHER" id="PTHR46068">
    <property type="entry name" value="PROTEIN CBG27172"/>
    <property type="match status" value="1"/>
</dbReference>
<dbReference type="Pfam" id="PF13384">
    <property type="entry name" value="HTH_23"/>
    <property type="match status" value="1"/>
</dbReference>
<dbReference type="Gene3D" id="3.30.420.10">
    <property type="entry name" value="Ribonuclease H-like superfamily/Ribonuclease H"/>
    <property type="match status" value="1"/>
</dbReference>
<organism evidence="2 3">
    <name type="scientific">Haemonchus contortus</name>
    <name type="common">Barber pole worm</name>
    <dbReference type="NCBI Taxonomy" id="6289"/>
    <lineage>
        <taxon>Eukaryota</taxon>
        <taxon>Metazoa</taxon>
        <taxon>Ecdysozoa</taxon>
        <taxon>Nematoda</taxon>
        <taxon>Chromadorea</taxon>
        <taxon>Rhabditida</taxon>
        <taxon>Rhabditina</taxon>
        <taxon>Rhabditomorpha</taxon>
        <taxon>Strongyloidea</taxon>
        <taxon>Trichostrongylidae</taxon>
        <taxon>Haemonchus</taxon>
    </lineage>
</organism>
<dbReference type="InterPro" id="IPR009057">
    <property type="entry name" value="Homeodomain-like_sf"/>
</dbReference>
<keyword evidence="2" id="KW-1185">Reference proteome</keyword>